<dbReference type="EMBL" id="AP019368">
    <property type="protein sequence ID" value="BBH54362.1"/>
    <property type="molecule type" value="Genomic_DNA"/>
</dbReference>
<dbReference type="Gene3D" id="3.40.250.10">
    <property type="entry name" value="Rhodanese-like domain"/>
    <property type="match status" value="1"/>
</dbReference>
<dbReference type="InterPro" id="IPR035985">
    <property type="entry name" value="Ubiquitin-activating_enz"/>
</dbReference>
<dbReference type="PROSITE" id="PS50206">
    <property type="entry name" value="RHODANESE_3"/>
    <property type="match status" value="1"/>
</dbReference>
<dbReference type="FunFam" id="3.40.50.720:FF:000080">
    <property type="entry name" value="Thiazole biosynthesis adenylyltransferase ThiF"/>
    <property type="match status" value="1"/>
</dbReference>
<dbReference type="InterPro" id="IPR001763">
    <property type="entry name" value="Rhodanese-like_dom"/>
</dbReference>
<accession>A0A4P2VZP8</accession>
<name>A0A4P2VZP8_FLUSA</name>
<dbReference type="RefSeq" id="WP_130611961.1">
    <property type="nucleotide sequence ID" value="NZ_AP019368.1"/>
</dbReference>
<sequence>MNINKYSRQISIPFVGILGQEKIKDTKVTIIGAGALGHSTSIYLAASGIGHISIFDHDIVEESNLSRQILFSDQDIGKPKAKCLTEYLKKLYSDVEFHFFDKEFSVNNSYLLPSNCNFIINASDNYTTRHAINLVSLQKNIPWIDLGILKTQGHFCLFNPGLGCYECLFSDATDTIENCSLSGVLSPICGIIGSFAANEVIKFILGKHTKDINHFFSFEFLENNFKKFYWKRNSDCQYCNAFLKLRPTSILEKKIYDDFFIDEQKFKEKQQDENNLAVFLDEPTLHSSLDSAFEESDFQNKKTKIQFINENIHSILNKNFFLIDKPKNEEYYSKFKLIIFLCRSGIKSKTACEIFRKQGFNAYYALNR</sequence>
<dbReference type="InterPro" id="IPR036873">
    <property type="entry name" value="Rhodanese-like_dom_sf"/>
</dbReference>
<dbReference type="InterPro" id="IPR000594">
    <property type="entry name" value="ThiF_NAD_FAD-bd"/>
</dbReference>
<dbReference type="OrthoDB" id="9804286at2"/>
<dbReference type="Pfam" id="PF00899">
    <property type="entry name" value="ThiF"/>
    <property type="match status" value="1"/>
</dbReference>
<dbReference type="GO" id="GO:0004792">
    <property type="term" value="F:thiosulfate-cyanide sulfurtransferase activity"/>
    <property type="evidence" value="ECO:0007669"/>
    <property type="project" value="TreeGrafter"/>
</dbReference>
<dbReference type="KEGG" id="sbf:JCM31447_28260"/>
<dbReference type="AlphaFoldDB" id="A0A4P2VZP8"/>
<dbReference type="CDD" id="cd00158">
    <property type="entry name" value="RHOD"/>
    <property type="match status" value="1"/>
</dbReference>
<proteinExistence type="inferred from homology"/>
<dbReference type="GO" id="GO:0008641">
    <property type="term" value="F:ubiquitin-like modifier activating enzyme activity"/>
    <property type="evidence" value="ECO:0007669"/>
    <property type="project" value="InterPro"/>
</dbReference>
<comment type="similarity">
    <text evidence="1">Belongs to the HesA/MoeB/ThiF family.</text>
</comment>
<evidence type="ECO:0000256" key="1">
    <source>
        <dbReference type="ARBA" id="ARBA00009919"/>
    </source>
</evidence>
<evidence type="ECO:0000313" key="4">
    <source>
        <dbReference type="Proteomes" id="UP000291236"/>
    </source>
</evidence>
<keyword evidence="3" id="KW-0548">Nucleotidyltransferase</keyword>
<dbReference type="PANTHER" id="PTHR10953:SF102">
    <property type="entry name" value="ADENYLYLTRANSFERASE AND SULFURTRANSFERASE MOCS3"/>
    <property type="match status" value="1"/>
</dbReference>
<evidence type="ECO:0000259" key="2">
    <source>
        <dbReference type="PROSITE" id="PS50206"/>
    </source>
</evidence>
<gene>
    <name evidence="3" type="primary">moeB</name>
    <name evidence="3" type="ORF">JCM31447_28260</name>
</gene>
<dbReference type="Proteomes" id="UP000291236">
    <property type="component" value="Chromosome"/>
</dbReference>
<evidence type="ECO:0000313" key="3">
    <source>
        <dbReference type="EMBL" id="BBH54362.1"/>
    </source>
</evidence>
<dbReference type="PANTHER" id="PTHR10953">
    <property type="entry name" value="UBIQUITIN-ACTIVATING ENZYME E1"/>
    <property type="match status" value="1"/>
</dbReference>
<keyword evidence="3" id="KW-0808">Transferase</keyword>
<dbReference type="CDD" id="cd00757">
    <property type="entry name" value="ThiF_MoeB_HesA_family"/>
    <property type="match status" value="1"/>
</dbReference>
<reference evidence="3 4" key="1">
    <citation type="submission" date="2018-12" db="EMBL/GenBank/DDBJ databases">
        <title>Rubrispira sanarue gen. nov., sp., nov., a member of the order Silvanigrellales, isolated from a brackish lake in Hamamatsu Japan.</title>
        <authorList>
            <person name="Maejima Y."/>
            <person name="Iino T."/>
            <person name="Muraguchi Y."/>
            <person name="Fukuda K."/>
            <person name="Nojiri H."/>
            <person name="Ohkuma M."/>
            <person name="Moriuchi R."/>
            <person name="Dohra H."/>
            <person name="Kimbara K."/>
            <person name="Shintani M."/>
        </authorList>
    </citation>
    <scope>NUCLEOTIDE SEQUENCE [LARGE SCALE GENOMIC DNA]</scope>
    <source>
        <strain evidence="3 4">RF1110005</strain>
    </source>
</reference>
<dbReference type="SUPFAM" id="SSF69572">
    <property type="entry name" value="Activating enzymes of the ubiquitin-like proteins"/>
    <property type="match status" value="1"/>
</dbReference>
<dbReference type="Gene3D" id="3.40.50.720">
    <property type="entry name" value="NAD(P)-binding Rossmann-like Domain"/>
    <property type="match status" value="1"/>
</dbReference>
<keyword evidence="4" id="KW-1185">Reference proteome</keyword>
<dbReference type="GO" id="GO:0016779">
    <property type="term" value="F:nucleotidyltransferase activity"/>
    <property type="evidence" value="ECO:0007669"/>
    <property type="project" value="UniProtKB-KW"/>
</dbReference>
<dbReference type="GO" id="GO:0005737">
    <property type="term" value="C:cytoplasm"/>
    <property type="evidence" value="ECO:0007669"/>
    <property type="project" value="TreeGrafter"/>
</dbReference>
<protein>
    <submittedName>
        <fullName evidence="3">Molybdopterin-synthase adenylyltransferase MoeB</fullName>
    </submittedName>
</protein>
<organism evidence="3 4">
    <name type="scientific">Fluviispira sanaruensis</name>
    <dbReference type="NCBI Taxonomy" id="2493639"/>
    <lineage>
        <taxon>Bacteria</taxon>
        <taxon>Pseudomonadati</taxon>
        <taxon>Bdellovibrionota</taxon>
        <taxon>Oligoflexia</taxon>
        <taxon>Silvanigrellales</taxon>
        <taxon>Silvanigrellaceae</taxon>
        <taxon>Fluviispira</taxon>
    </lineage>
</organism>
<dbReference type="InterPro" id="IPR045886">
    <property type="entry name" value="ThiF/MoeB/HesA"/>
</dbReference>
<feature type="domain" description="Rhodanese" evidence="2">
    <location>
        <begin position="334"/>
        <end position="363"/>
    </location>
</feature>